<dbReference type="Pfam" id="PF01636">
    <property type="entry name" value="APH"/>
    <property type="match status" value="1"/>
</dbReference>
<dbReference type="GO" id="GO:0004672">
    <property type="term" value="F:protein kinase activity"/>
    <property type="evidence" value="ECO:0007669"/>
    <property type="project" value="InterPro"/>
</dbReference>
<accession>A0A511ZET9</accession>
<dbReference type="InterPro" id="IPR011009">
    <property type="entry name" value="Kinase-like_dom_sf"/>
</dbReference>
<dbReference type="AlphaFoldDB" id="A0A511ZET9"/>
<gene>
    <name evidence="3" type="ORF">OSO01_07010</name>
</gene>
<proteinExistence type="inferred from homology"/>
<dbReference type="RefSeq" id="WP_147208748.1">
    <property type="nucleotide sequence ID" value="NZ_BJYM01000002.1"/>
</dbReference>
<reference evidence="3 4" key="1">
    <citation type="submission" date="2019-07" db="EMBL/GenBank/DDBJ databases">
        <title>Whole genome shotgun sequence of Oceanobacillus sojae NBRC 105379.</title>
        <authorList>
            <person name="Hosoyama A."/>
            <person name="Uohara A."/>
            <person name="Ohji S."/>
            <person name="Ichikawa N."/>
        </authorList>
    </citation>
    <scope>NUCLEOTIDE SEQUENCE [LARGE SCALE GENOMIC DNA]</scope>
    <source>
        <strain evidence="3 4">NBRC 105379</strain>
    </source>
</reference>
<dbReference type="Gene3D" id="3.90.1200.10">
    <property type="match status" value="1"/>
</dbReference>
<organism evidence="3 4">
    <name type="scientific">Oceanobacillus sojae</name>
    <dbReference type="NCBI Taxonomy" id="582851"/>
    <lineage>
        <taxon>Bacteria</taxon>
        <taxon>Bacillati</taxon>
        <taxon>Bacillota</taxon>
        <taxon>Bacilli</taxon>
        <taxon>Bacillales</taxon>
        <taxon>Bacillaceae</taxon>
        <taxon>Oceanobacillus</taxon>
    </lineage>
</organism>
<dbReference type="InterPro" id="IPR050249">
    <property type="entry name" value="Pseudomonas-type_ThrB"/>
</dbReference>
<comment type="similarity">
    <text evidence="1">Belongs to the pseudomonas-type ThrB family.</text>
</comment>
<protein>
    <recommendedName>
        <fullName evidence="2">Protein kinase domain-containing protein</fullName>
    </recommendedName>
</protein>
<dbReference type="SUPFAM" id="SSF56112">
    <property type="entry name" value="Protein kinase-like (PK-like)"/>
    <property type="match status" value="1"/>
</dbReference>
<dbReference type="GO" id="GO:0005524">
    <property type="term" value="F:ATP binding"/>
    <property type="evidence" value="ECO:0007669"/>
    <property type="project" value="InterPro"/>
</dbReference>
<comment type="caution">
    <text evidence="3">The sequence shown here is derived from an EMBL/GenBank/DDBJ whole genome shotgun (WGS) entry which is preliminary data.</text>
</comment>
<evidence type="ECO:0000259" key="2">
    <source>
        <dbReference type="PROSITE" id="PS50011"/>
    </source>
</evidence>
<dbReference type="PANTHER" id="PTHR21064">
    <property type="entry name" value="AMINOGLYCOSIDE PHOSPHOTRANSFERASE DOMAIN-CONTAINING PROTEIN-RELATED"/>
    <property type="match status" value="1"/>
</dbReference>
<sequence>MINPIILEQIKSLYTENIEALELLGGFHNNVFLSRNQKMVIKILDTKAYKKINLLNEQEIIEIMLLHGIKTPSLIPSKNDTLIEQINGEEKKFYLMTYTYIDGEVLSPDLKENHVIKAWGKLLGKMHEITKLNRHKMEQNYLGWDHDIKREDFAKGHGKIIEEKWQKYMDEFVALPKDKNNYGIVHHDLHNENIMIANKAMYVLDFGDVRRSWYAYDTAIPIFHFMENNRQLGRLEQLELYRHFTKLFLEGYTEETALSEEQLHLIPRFLEYRLLYSYLFFKNSFQGREMGTKVKNHLEKMRFRIENDVPFIPGDKR</sequence>
<dbReference type="STRING" id="582851.GCA_900162665_02915"/>
<dbReference type="OrthoDB" id="4030632at2"/>
<feature type="domain" description="Protein kinase" evidence="2">
    <location>
        <begin position="17"/>
        <end position="317"/>
    </location>
</feature>
<evidence type="ECO:0000313" key="3">
    <source>
        <dbReference type="EMBL" id="GEN85962.1"/>
    </source>
</evidence>
<dbReference type="PANTHER" id="PTHR21064:SF6">
    <property type="entry name" value="AMINOGLYCOSIDE PHOSPHOTRANSFERASE DOMAIN-CONTAINING PROTEIN"/>
    <property type="match status" value="1"/>
</dbReference>
<dbReference type="InterPro" id="IPR000719">
    <property type="entry name" value="Prot_kinase_dom"/>
</dbReference>
<dbReference type="Proteomes" id="UP000321558">
    <property type="component" value="Unassembled WGS sequence"/>
</dbReference>
<dbReference type="EMBL" id="BJYM01000002">
    <property type="protein sequence ID" value="GEN85962.1"/>
    <property type="molecule type" value="Genomic_DNA"/>
</dbReference>
<dbReference type="GO" id="GO:0019202">
    <property type="term" value="F:amino acid kinase activity"/>
    <property type="evidence" value="ECO:0007669"/>
    <property type="project" value="TreeGrafter"/>
</dbReference>
<evidence type="ECO:0000313" key="4">
    <source>
        <dbReference type="Proteomes" id="UP000321558"/>
    </source>
</evidence>
<evidence type="ECO:0000256" key="1">
    <source>
        <dbReference type="ARBA" id="ARBA00038240"/>
    </source>
</evidence>
<name>A0A511ZET9_9BACI</name>
<dbReference type="PROSITE" id="PS50011">
    <property type="entry name" value="PROTEIN_KINASE_DOM"/>
    <property type="match status" value="1"/>
</dbReference>
<keyword evidence="4" id="KW-1185">Reference proteome</keyword>
<dbReference type="InterPro" id="IPR002575">
    <property type="entry name" value="Aminoglycoside_PTrfase"/>
</dbReference>